<evidence type="ECO:0000259" key="1">
    <source>
        <dbReference type="PROSITE" id="PS51752"/>
    </source>
</evidence>
<dbReference type="SUPFAM" id="SSF56973">
    <property type="entry name" value="Aerolisin/ETX pore-forming domain"/>
    <property type="match status" value="1"/>
</dbReference>
<feature type="domain" description="Jacalin-type lectin" evidence="1">
    <location>
        <begin position="4"/>
        <end position="144"/>
    </location>
</feature>
<accession>A0AAN9HLT6</accession>
<proteinExistence type="predicted"/>
<dbReference type="PANTHER" id="PTHR34007:SF1">
    <property type="entry name" value="AEROLYSIN-LIKE PROTEIN-RELATED"/>
    <property type="match status" value="1"/>
</dbReference>
<evidence type="ECO:0000313" key="3">
    <source>
        <dbReference type="Proteomes" id="UP001364617"/>
    </source>
</evidence>
<dbReference type="PROSITE" id="PS51752">
    <property type="entry name" value="JACALIN_LECTIN"/>
    <property type="match status" value="1"/>
</dbReference>
<dbReference type="InterPro" id="IPR053280">
    <property type="entry name" value="Aerolysin-like_pore-former"/>
</dbReference>
<organism evidence="2 3">
    <name type="scientific">Phoxinus phoxinus</name>
    <name type="common">Eurasian minnow</name>
    <dbReference type="NCBI Taxonomy" id="58324"/>
    <lineage>
        <taxon>Eukaryota</taxon>
        <taxon>Metazoa</taxon>
        <taxon>Chordata</taxon>
        <taxon>Craniata</taxon>
        <taxon>Vertebrata</taxon>
        <taxon>Euteleostomi</taxon>
        <taxon>Actinopterygii</taxon>
        <taxon>Neopterygii</taxon>
        <taxon>Teleostei</taxon>
        <taxon>Ostariophysi</taxon>
        <taxon>Cypriniformes</taxon>
        <taxon>Leuciscidae</taxon>
        <taxon>Phoxininae</taxon>
        <taxon>Phoxinus</taxon>
    </lineage>
</organism>
<dbReference type="InterPro" id="IPR036404">
    <property type="entry name" value="Jacalin-like_lectin_dom_sf"/>
</dbReference>
<dbReference type="Gene3D" id="2.170.15.10">
    <property type="entry name" value="Proaerolysin, chain A, domain 3"/>
    <property type="match status" value="1"/>
</dbReference>
<evidence type="ECO:0000313" key="2">
    <source>
        <dbReference type="EMBL" id="KAK7177188.1"/>
    </source>
</evidence>
<dbReference type="InterPro" id="IPR001229">
    <property type="entry name" value="Jacalin-like_lectin_dom"/>
</dbReference>
<keyword evidence="3" id="KW-1185">Reference proteome</keyword>
<dbReference type="Proteomes" id="UP001364617">
    <property type="component" value="Unassembled WGS sequence"/>
</dbReference>
<dbReference type="EMBL" id="JAYKXH010000001">
    <property type="protein sequence ID" value="KAK7177188.1"/>
    <property type="molecule type" value="Genomic_DNA"/>
</dbReference>
<dbReference type="PANTHER" id="PTHR34007">
    <property type="entry name" value="AEROLYSIN-LIKE PROTEIN-RELATED"/>
    <property type="match status" value="1"/>
</dbReference>
<gene>
    <name evidence="2" type="ORF">R3I93_001234</name>
</gene>
<sequence>MSDTMNLEIIGGQGGSEFSFTGQNNGASLEKIGVWLGEWQVKAVKVWLTDGRVGEFGKPEGRPYQEYKFTPGECFTSLSLWGNGAGSRLGAIKFKTNQGREFFAKMTSWGLKTEYPMDVGSGFCLGVVGKGGSDIDKMGFMFLKAVESTVLTDVKYPTLHQLIPQVAVEDIKSLTFRNNSSVTQEQKVESSKKIITKSSWSVSASLSATFSVNVKAGVPGVAEVTKGFSFTVGVVSTYGRENTEERNETLSTDVDVPPGKKMDVSVTIGRATFDLPYTGTVKMTCNNGSVFAYATKGTYKGVTYTDIKVETKESPL</sequence>
<dbReference type="CDD" id="cd09302">
    <property type="entry name" value="Jacalin_like"/>
    <property type="match status" value="1"/>
</dbReference>
<name>A0AAN9HLT6_9TELE</name>
<comment type="caution">
    <text evidence="2">The sequence shown here is derived from an EMBL/GenBank/DDBJ whole genome shotgun (WGS) entry which is preliminary data.</text>
</comment>
<reference evidence="2 3" key="1">
    <citation type="submission" date="2024-02" db="EMBL/GenBank/DDBJ databases">
        <title>Chromosome-level genome assembly of the Eurasian Minnow (Phoxinus phoxinus).</title>
        <authorList>
            <person name="Oriowo T.O."/>
            <person name="Martin S."/>
            <person name="Stange M."/>
            <person name="Chrysostomakis Y."/>
            <person name="Brown T."/>
            <person name="Winkler S."/>
            <person name="Kukowka S."/>
            <person name="Myers E.W."/>
            <person name="Bohne A."/>
        </authorList>
    </citation>
    <scope>NUCLEOTIDE SEQUENCE [LARGE SCALE GENOMIC DNA]</scope>
    <source>
        <strain evidence="2">ZFMK-TIS-60720</strain>
        <tissue evidence="2">Whole Organism</tissue>
    </source>
</reference>
<dbReference type="Pfam" id="PF01419">
    <property type="entry name" value="Jacalin"/>
    <property type="match status" value="1"/>
</dbReference>
<dbReference type="AlphaFoldDB" id="A0AAN9HLT6"/>
<protein>
    <recommendedName>
        <fullName evidence="1">Jacalin-type lectin domain-containing protein</fullName>
    </recommendedName>
</protein>
<dbReference type="Gene3D" id="2.100.10.30">
    <property type="entry name" value="Jacalin-like lectin domain"/>
    <property type="match status" value="1"/>
</dbReference>